<gene>
    <name evidence="3" type="ORF">RC74_13280</name>
</gene>
<dbReference type="InterPro" id="IPR005586">
    <property type="entry name" value="ABC_trans_aux"/>
</dbReference>
<proteinExistence type="predicted"/>
<protein>
    <recommendedName>
        <fullName evidence="2">ABC-type transport auxiliary lipoprotein component domain-containing protein</fullName>
    </recommendedName>
</protein>
<reference evidence="3 4" key="1">
    <citation type="submission" date="2016-02" db="EMBL/GenBank/DDBJ databases">
        <title>Complete genome sequence of Halocynthiibacter arcticus PAMC 20958t from arctic marine sediment.</title>
        <authorList>
            <person name="Lee Y.M."/>
            <person name="Baek K."/>
            <person name="Lee H.K."/>
            <person name="Shin S.C."/>
        </authorList>
    </citation>
    <scope>NUCLEOTIDE SEQUENCE [LARGE SCALE GENOMIC DNA]</scope>
    <source>
        <strain evidence="3">PAMC 20958</strain>
    </source>
</reference>
<evidence type="ECO:0000256" key="1">
    <source>
        <dbReference type="SAM" id="SignalP"/>
    </source>
</evidence>
<dbReference type="SUPFAM" id="SSF159594">
    <property type="entry name" value="XCC0632-like"/>
    <property type="match status" value="1"/>
</dbReference>
<evidence type="ECO:0000313" key="3">
    <source>
        <dbReference type="EMBL" id="AML53661.1"/>
    </source>
</evidence>
<evidence type="ECO:0000259" key="2">
    <source>
        <dbReference type="Pfam" id="PF03886"/>
    </source>
</evidence>
<dbReference type="Gene3D" id="3.40.50.10610">
    <property type="entry name" value="ABC-type transport auxiliary lipoprotein component"/>
    <property type="match status" value="1"/>
</dbReference>
<evidence type="ECO:0000313" key="4">
    <source>
        <dbReference type="Proteomes" id="UP000070371"/>
    </source>
</evidence>
<dbReference type="AlphaFoldDB" id="A0A126V5P2"/>
<dbReference type="OrthoDB" id="9808689at2"/>
<sequence length="202" mass="21840">MIRSLVLLTVVSGCSALTALNDVSTPLDVYELRAPVDIQATTRRQLPRDVIIELPSTSGALATDRIMIRPNALQAQYLPEVRWSDATPVMVQTLMLRSVEATGAVRYVGRQPLASHGDFAVVTELVDFQAELNADTQTATVQLKLIVRVIRESDAKIVASKTFRASAPSASTETQILVEAFNAASTVLFSEFAGWLPSALSP</sequence>
<organism evidence="3 4">
    <name type="scientific">Falsihalocynthiibacter arcticus</name>
    <dbReference type="NCBI Taxonomy" id="1579316"/>
    <lineage>
        <taxon>Bacteria</taxon>
        <taxon>Pseudomonadati</taxon>
        <taxon>Pseudomonadota</taxon>
        <taxon>Alphaproteobacteria</taxon>
        <taxon>Rhodobacterales</taxon>
        <taxon>Roseobacteraceae</taxon>
        <taxon>Falsihalocynthiibacter</taxon>
    </lineage>
</organism>
<dbReference type="Pfam" id="PF03886">
    <property type="entry name" value="ABC_trans_aux"/>
    <property type="match status" value="1"/>
</dbReference>
<accession>A0A126V5P2</accession>
<feature type="chain" id="PRO_5007443753" description="ABC-type transport auxiliary lipoprotein component domain-containing protein" evidence="1">
    <location>
        <begin position="20"/>
        <end position="202"/>
    </location>
</feature>
<dbReference type="EMBL" id="CP014327">
    <property type="protein sequence ID" value="AML53661.1"/>
    <property type="molecule type" value="Genomic_DNA"/>
</dbReference>
<dbReference type="KEGG" id="hat:RC74_13280"/>
<feature type="domain" description="ABC-type transport auxiliary lipoprotein component" evidence="2">
    <location>
        <begin position="30"/>
        <end position="188"/>
    </location>
</feature>
<dbReference type="STRING" id="1579316.RC74_13280"/>
<dbReference type="Proteomes" id="UP000070371">
    <property type="component" value="Chromosome"/>
</dbReference>
<keyword evidence="1" id="KW-0732">Signal</keyword>
<feature type="signal peptide" evidence="1">
    <location>
        <begin position="1"/>
        <end position="19"/>
    </location>
</feature>
<name>A0A126V5P2_9RHOB</name>
<keyword evidence="4" id="KW-1185">Reference proteome</keyword>